<evidence type="ECO:0000256" key="2">
    <source>
        <dbReference type="ARBA" id="ARBA00022676"/>
    </source>
</evidence>
<proteinExistence type="inferred from homology"/>
<name>A0AAW1U540_9CUCU</name>
<comment type="subcellular location">
    <subcellularLocation>
        <location evidence="5">Membrane</location>
        <topology evidence="5">Single-pass membrane protein</topology>
    </subcellularLocation>
</comment>
<dbReference type="SUPFAM" id="SSF53756">
    <property type="entry name" value="UDP-Glycosyltransferase/glycogen phosphorylase"/>
    <property type="match status" value="1"/>
</dbReference>
<comment type="catalytic activity">
    <reaction evidence="5">
        <text>glucuronate acceptor + UDP-alpha-D-glucuronate = acceptor beta-D-glucuronoside + UDP + H(+)</text>
        <dbReference type="Rhea" id="RHEA:21032"/>
        <dbReference type="ChEBI" id="CHEBI:15378"/>
        <dbReference type="ChEBI" id="CHEBI:58052"/>
        <dbReference type="ChEBI" id="CHEBI:58223"/>
        <dbReference type="ChEBI" id="CHEBI:132367"/>
        <dbReference type="ChEBI" id="CHEBI:132368"/>
        <dbReference type="EC" id="2.4.1.17"/>
    </reaction>
</comment>
<evidence type="ECO:0000313" key="6">
    <source>
        <dbReference type="EMBL" id="KAK9878089.1"/>
    </source>
</evidence>
<accession>A0AAW1U540</accession>
<evidence type="ECO:0000313" key="7">
    <source>
        <dbReference type="Proteomes" id="UP001431783"/>
    </source>
</evidence>
<evidence type="ECO:0000256" key="3">
    <source>
        <dbReference type="ARBA" id="ARBA00022679"/>
    </source>
</evidence>
<dbReference type="CDD" id="cd03784">
    <property type="entry name" value="GT1_Gtf-like"/>
    <property type="match status" value="1"/>
</dbReference>
<dbReference type="PROSITE" id="PS00375">
    <property type="entry name" value="UDPGT"/>
    <property type="match status" value="1"/>
</dbReference>
<comment type="caution">
    <text evidence="6">The sequence shown here is derived from an EMBL/GenBank/DDBJ whole genome shotgun (WGS) entry which is preliminary data.</text>
</comment>
<dbReference type="FunFam" id="3.40.50.2000:FF:000050">
    <property type="entry name" value="UDP-glucuronosyltransferase"/>
    <property type="match status" value="1"/>
</dbReference>
<sequence length="421" mass="47745">MLVTYAFSMLHASLLEIPAVQQIIDGNNKFDVVVVEWLFPTMGAFAAKFNCPLVGITSLGAPIPSLDTVGNPSHPIFSPDHNLPLKRDLSFKERLMSALYAVYVRVLYHWVVLPREDRSVKKYFGEDMPYLGDIERNISILLLNRNPVFHRVMPLVPAVIELGSVRAHQKPQPLNEELKAFLDKSVNGVVYFSFGSNTLSEDMSDYTRNEFIAAFSDLPYNVVWKWEADVLPGKPDNVFIQKWVPQVSLLGHKNVKVFITQGGLQSMEETISQHVPIIGIPSHSDQTTNVDTAVTLGFGIEIDYDYITAETVKSAIHEIMNNGSYAKNIARIDKLMKDRPIDGLTRAVWWIEYVIRHKGAKHLRSPSMDIPWYQYLLLDVIAIVGLVLLLLITIIYVLIKMSIRLIKKLIQRVFLSKSKKE</sequence>
<dbReference type="PANTHER" id="PTHR48043">
    <property type="entry name" value="EG:EG0003.4 PROTEIN-RELATED"/>
    <property type="match status" value="1"/>
</dbReference>
<evidence type="ECO:0000256" key="4">
    <source>
        <dbReference type="RuleBase" id="RU003718"/>
    </source>
</evidence>
<keyword evidence="3 4" id="KW-0808">Transferase</keyword>
<gene>
    <name evidence="6" type="ORF">WA026_020732</name>
</gene>
<feature type="transmembrane region" description="Helical" evidence="5">
    <location>
        <begin position="372"/>
        <end position="399"/>
    </location>
</feature>
<evidence type="ECO:0000256" key="5">
    <source>
        <dbReference type="RuleBase" id="RU362059"/>
    </source>
</evidence>
<protein>
    <recommendedName>
        <fullName evidence="5">UDP-glucuronosyltransferase</fullName>
        <ecNumber evidence="5">2.4.1.17</ecNumber>
    </recommendedName>
</protein>
<dbReference type="EMBL" id="JARQZJ010000045">
    <property type="protein sequence ID" value="KAK9878089.1"/>
    <property type="molecule type" value="Genomic_DNA"/>
</dbReference>
<keyword evidence="2 4" id="KW-0328">Glycosyltransferase</keyword>
<dbReference type="EC" id="2.4.1.17" evidence="5"/>
<dbReference type="InterPro" id="IPR035595">
    <property type="entry name" value="UDP_glycos_trans_CS"/>
</dbReference>
<dbReference type="InterPro" id="IPR050271">
    <property type="entry name" value="UDP-glycosyltransferase"/>
</dbReference>
<dbReference type="GO" id="GO:0016020">
    <property type="term" value="C:membrane"/>
    <property type="evidence" value="ECO:0007669"/>
    <property type="project" value="UniProtKB-SubCell"/>
</dbReference>
<keyword evidence="5" id="KW-0472">Membrane</keyword>
<organism evidence="6 7">
    <name type="scientific">Henosepilachna vigintioctopunctata</name>
    <dbReference type="NCBI Taxonomy" id="420089"/>
    <lineage>
        <taxon>Eukaryota</taxon>
        <taxon>Metazoa</taxon>
        <taxon>Ecdysozoa</taxon>
        <taxon>Arthropoda</taxon>
        <taxon>Hexapoda</taxon>
        <taxon>Insecta</taxon>
        <taxon>Pterygota</taxon>
        <taxon>Neoptera</taxon>
        <taxon>Endopterygota</taxon>
        <taxon>Coleoptera</taxon>
        <taxon>Polyphaga</taxon>
        <taxon>Cucujiformia</taxon>
        <taxon>Coccinelloidea</taxon>
        <taxon>Coccinellidae</taxon>
        <taxon>Epilachninae</taxon>
        <taxon>Epilachnini</taxon>
        <taxon>Henosepilachna</taxon>
    </lineage>
</organism>
<dbReference type="Pfam" id="PF00201">
    <property type="entry name" value="UDPGT"/>
    <property type="match status" value="1"/>
</dbReference>
<dbReference type="PANTHER" id="PTHR48043:SF159">
    <property type="entry name" value="EG:EG0003.4 PROTEIN-RELATED"/>
    <property type="match status" value="1"/>
</dbReference>
<dbReference type="GO" id="GO:0015020">
    <property type="term" value="F:glucuronosyltransferase activity"/>
    <property type="evidence" value="ECO:0007669"/>
    <property type="project" value="UniProtKB-EC"/>
</dbReference>
<evidence type="ECO:0000256" key="1">
    <source>
        <dbReference type="ARBA" id="ARBA00009995"/>
    </source>
</evidence>
<dbReference type="InterPro" id="IPR002213">
    <property type="entry name" value="UDP_glucos_trans"/>
</dbReference>
<dbReference type="Gene3D" id="3.40.50.2000">
    <property type="entry name" value="Glycogen Phosphorylase B"/>
    <property type="match status" value="1"/>
</dbReference>
<reference evidence="6 7" key="1">
    <citation type="submission" date="2023-03" db="EMBL/GenBank/DDBJ databases">
        <title>Genome insight into feeding habits of ladybird beetles.</title>
        <authorList>
            <person name="Li H.-S."/>
            <person name="Huang Y.-H."/>
            <person name="Pang H."/>
        </authorList>
    </citation>
    <scope>NUCLEOTIDE SEQUENCE [LARGE SCALE GENOMIC DNA]</scope>
    <source>
        <strain evidence="6">SYSU_2023b</strain>
        <tissue evidence="6">Whole body</tissue>
    </source>
</reference>
<dbReference type="AlphaFoldDB" id="A0AAW1U540"/>
<keyword evidence="7" id="KW-1185">Reference proteome</keyword>
<keyword evidence="5" id="KW-0812">Transmembrane</keyword>
<keyword evidence="5" id="KW-1133">Transmembrane helix</keyword>
<comment type="similarity">
    <text evidence="1 4">Belongs to the UDP-glycosyltransferase family.</text>
</comment>
<dbReference type="Proteomes" id="UP001431783">
    <property type="component" value="Unassembled WGS sequence"/>
</dbReference>